<protein>
    <submittedName>
        <fullName evidence="1">Uncharacterized protein</fullName>
    </submittedName>
</protein>
<evidence type="ECO:0000313" key="1">
    <source>
        <dbReference type="EMBL" id="CRK26653.1"/>
    </source>
</evidence>
<feature type="non-terminal residue" evidence="1">
    <location>
        <position position="89"/>
    </location>
</feature>
<gene>
    <name evidence="1" type="ORF">BN1708_018256</name>
</gene>
<dbReference type="EMBL" id="CVQH01020258">
    <property type="protein sequence ID" value="CRK26653.1"/>
    <property type="molecule type" value="Genomic_DNA"/>
</dbReference>
<sequence length="89" mass="10241">MRLWRSTVDVSQESKLSSRIECESVECRYFSLVDKRRVLDVTGRTTWDRDDRNELIVSVADRPLLDCGGDLESMEMVSLVQMGVGDVWL</sequence>
<reference evidence="1 2" key="1">
    <citation type="submission" date="2015-05" db="EMBL/GenBank/DDBJ databases">
        <authorList>
            <person name="Wang D.B."/>
            <person name="Wang M."/>
        </authorList>
    </citation>
    <scope>NUCLEOTIDE SEQUENCE [LARGE SCALE GENOMIC DNA]</scope>
    <source>
        <strain evidence="1">VL1</strain>
    </source>
</reference>
<accession>A0A0G4LX53</accession>
<dbReference type="AlphaFoldDB" id="A0A0G4LX53"/>
<dbReference type="Proteomes" id="UP000044602">
    <property type="component" value="Unassembled WGS sequence"/>
</dbReference>
<keyword evidence="2" id="KW-1185">Reference proteome</keyword>
<name>A0A0G4LX53_VERLO</name>
<proteinExistence type="predicted"/>
<organism evidence="1 2">
    <name type="scientific">Verticillium longisporum</name>
    <name type="common">Verticillium dahliae var. longisporum</name>
    <dbReference type="NCBI Taxonomy" id="100787"/>
    <lineage>
        <taxon>Eukaryota</taxon>
        <taxon>Fungi</taxon>
        <taxon>Dikarya</taxon>
        <taxon>Ascomycota</taxon>
        <taxon>Pezizomycotina</taxon>
        <taxon>Sordariomycetes</taxon>
        <taxon>Hypocreomycetidae</taxon>
        <taxon>Glomerellales</taxon>
        <taxon>Plectosphaerellaceae</taxon>
        <taxon>Verticillium</taxon>
    </lineage>
</organism>
<evidence type="ECO:0000313" key="2">
    <source>
        <dbReference type="Proteomes" id="UP000044602"/>
    </source>
</evidence>